<feature type="chain" id="PRO_5020040816" evidence="2">
    <location>
        <begin position="18"/>
        <end position="125"/>
    </location>
</feature>
<feature type="compositionally biased region" description="Basic residues" evidence="1">
    <location>
        <begin position="70"/>
        <end position="79"/>
    </location>
</feature>
<feature type="signal peptide" evidence="2">
    <location>
        <begin position="1"/>
        <end position="17"/>
    </location>
</feature>
<evidence type="ECO:0000313" key="4">
    <source>
        <dbReference type="Proteomes" id="UP000299102"/>
    </source>
</evidence>
<name>A0A4C1U528_EUMVA</name>
<proteinExistence type="predicted"/>
<organism evidence="3 4">
    <name type="scientific">Eumeta variegata</name>
    <name type="common">Bagworm moth</name>
    <name type="synonym">Eumeta japonica</name>
    <dbReference type="NCBI Taxonomy" id="151549"/>
    <lineage>
        <taxon>Eukaryota</taxon>
        <taxon>Metazoa</taxon>
        <taxon>Ecdysozoa</taxon>
        <taxon>Arthropoda</taxon>
        <taxon>Hexapoda</taxon>
        <taxon>Insecta</taxon>
        <taxon>Pterygota</taxon>
        <taxon>Neoptera</taxon>
        <taxon>Endopterygota</taxon>
        <taxon>Lepidoptera</taxon>
        <taxon>Glossata</taxon>
        <taxon>Ditrysia</taxon>
        <taxon>Tineoidea</taxon>
        <taxon>Psychidae</taxon>
        <taxon>Oiketicinae</taxon>
        <taxon>Eumeta</taxon>
    </lineage>
</organism>
<comment type="caution">
    <text evidence="3">The sequence shown here is derived from an EMBL/GenBank/DDBJ whole genome shotgun (WGS) entry which is preliminary data.</text>
</comment>
<accession>A0A4C1U528</accession>
<keyword evidence="2" id="KW-0732">Signal</keyword>
<evidence type="ECO:0000256" key="2">
    <source>
        <dbReference type="SAM" id="SignalP"/>
    </source>
</evidence>
<keyword evidence="4" id="KW-1185">Reference proteome</keyword>
<sequence length="125" mass="13855">MKRTLVMAGLLRVVVFARRYLRVYENGPIEHGSWFAIGNENGDGTGTRTGIDTNIRKRIKMEIGIKVRRGAVRGRGRPSRHSERDERDARAAAAVDPALRRATAYATGTTIDRIDVDAGLAWPPL</sequence>
<protein>
    <submittedName>
        <fullName evidence="3">Uncharacterized protein</fullName>
    </submittedName>
</protein>
<dbReference type="Proteomes" id="UP000299102">
    <property type="component" value="Unassembled WGS sequence"/>
</dbReference>
<reference evidence="3 4" key="1">
    <citation type="journal article" date="2019" name="Commun. Biol.">
        <title>The bagworm genome reveals a unique fibroin gene that provides high tensile strength.</title>
        <authorList>
            <person name="Kono N."/>
            <person name="Nakamura H."/>
            <person name="Ohtoshi R."/>
            <person name="Tomita M."/>
            <person name="Numata K."/>
            <person name="Arakawa K."/>
        </authorList>
    </citation>
    <scope>NUCLEOTIDE SEQUENCE [LARGE SCALE GENOMIC DNA]</scope>
</reference>
<feature type="region of interest" description="Disordered" evidence="1">
    <location>
        <begin position="70"/>
        <end position="93"/>
    </location>
</feature>
<dbReference type="EMBL" id="BGZK01000129">
    <property type="protein sequence ID" value="GBP21493.1"/>
    <property type="molecule type" value="Genomic_DNA"/>
</dbReference>
<evidence type="ECO:0000313" key="3">
    <source>
        <dbReference type="EMBL" id="GBP21493.1"/>
    </source>
</evidence>
<gene>
    <name evidence="3" type="ORF">EVAR_12094_1</name>
</gene>
<feature type="compositionally biased region" description="Basic and acidic residues" evidence="1">
    <location>
        <begin position="80"/>
        <end position="90"/>
    </location>
</feature>
<dbReference type="AlphaFoldDB" id="A0A4C1U528"/>
<evidence type="ECO:0000256" key="1">
    <source>
        <dbReference type="SAM" id="MobiDB-lite"/>
    </source>
</evidence>